<dbReference type="CDD" id="cd09111">
    <property type="entry name" value="PLDc_ymdC_like_1"/>
    <property type="match status" value="1"/>
</dbReference>
<dbReference type="GO" id="GO:0030572">
    <property type="term" value="F:phosphatidyltransferase activity"/>
    <property type="evidence" value="ECO:0007669"/>
    <property type="project" value="UniProtKB-ARBA"/>
</dbReference>
<dbReference type="PROSITE" id="PS50035">
    <property type="entry name" value="PLD"/>
    <property type="match status" value="2"/>
</dbReference>
<evidence type="ECO:0000256" key="5">
    <source>
        <dbReference type="ARBA" id="ARBA00029594"/>
    </source>
</evidence>
<evidence type="ECO:0000256" key="3">
    <source>
        <dbReference type="ARBA" id="ARBA00018392"/>
    </source>
</evidence>
<dbReference type="Pfam" id="PF13091">
    <property type="entry name" value="PLDc_2"/>
    <property type="match status" value="2"/>
</dbReference>
<feature type="domain" description="PLD phosphodiesterase" evidence="6">
    <location>
        <begin position="405"/>
        <end position="432"/>
    </location>
</feature>
<dbReference type="CDD" id="cd09113">
    <property type="entry name" value="PLDc_ymdC_like_2"/>
    <property type="match status" value="1"/>
</dbReference>
<comment type="subcellular location">
    <subcellularLocation>
        <location evidence="2">Secreted</location>
    </subcellularLocation>
</comment>
<evidence type="ECO:0000256" key="4">
    <source>
        <dbReference type="ARBA" id="ARBA00022525"/>
    </source>
</evidence>
<feature type="domain" description="PLD phosphodiesterase" evidence="6">
    <location>
        <begin position="170"/>
        <end position="197"/>
    </location>
</feature>
<protein>
    <recommendedName>
        <fullName evidence="3">Phospholipase D</fullName>
    </recommendedName>
    <alternativeName>
        <fullName evidence="5">Choline phosphatase</fullName>
    </alternativeName>
</protein>
<evidence type="ECO:0000256" key="2">
    <source>
        <dbReference type="ARBA" id="ARBA00004613"/>
    </source>
</evidence>
<reference evidence="7" key="1">
    <citation type="journal article" date="2014" name="Int. J. Syst. Evol. Microbiol.">
        <title>Complete genome sequence of Corynebacterium casei LMG S-19264T (=DSM 44701T), isolated from a smear-ripened cheese.</title>
        <authorList>
            <consortium name="US DOE Joint Genome Institute (JGI-PGF)"/>
            <person name="Walter F."/>
            <person name="Albersmeier A."/>
            <person name="Kalinowski J."/>
            <person name="Ruckert C."/>
        </authorList>
    </citation>
    <scope>NUCLEOTIDE SEQUENCE</scope>
    <source>
        <strain evidence="7">CGMCC 1.15320</strain>
    </source>
</reference>
<dbReference type="Gene3D" id="3.30.870.10">
    <property type="entry name" value="Endonuclease Chain A"/>
    <property type="match status" value="2"/>
</dbReference>
<dbReference type="EMBL" id="BMIF01000010">
    <property type="protein sequence ID" value="GGA75435.1"/>
    <property type="molecule type" value="Genomic_DNA"/>
</dbReference>
<comment type="function">
    <text evidence="1">Could be a virulence factor.</text>
</comment>
<evidence type="ECO:0000256" key="1">
    <source>
        <dbReference type="ARBA" id="ARBA00003145"/>
    </source>
</evidence>
<gene>
    <name evidence="7" type="primary">cls</name>
    <name evidence="7" type="ORF">GCM10011385_31840</name>
</gene>
<proteinExistence type="predicted"/>
<dbReference type="Proteomes" id="UP000636264">
    <property type="component" value="Unassembled WGS sequence"/>
</dbReference>
<reference evidence="7" key="2">
    <citation type="submission" date="2020-09" db="EMBL/GenBank/DDBJ databases">
        <authorList>
            <person name="Sun Q."/>
            <person name="Zhou Y."/>
        </authorList>
    </citation>
    <scope>NUCLEOTIDE SEQUENCE</scope>
    <source>
        <strain evidence="7">CGMCC 1.15320</strain>
    </source>
</reference>
<evidence type="ECO:0000259" key="6">
    <source>
        <dbReference type="PROSITE" id="PS50035"/>
    </source>
</evidence>
<organism evidence="7 8">
    <name type="scientific">Nitratireductor aestuarii</name>
    <dbReference type="NCBI Taxonomy" id="1735103"/>
    <lineage>
        <taxon>Bacteria</taxon>
        <taxon>Pseudomonadati</taxon>
        <taxon>Pseudomonadota</taxon>
        <taxon>Alphaproteobacteria</taxon>
        <taxon>Hyphomicrobiales</taxon>
        <taxon>Phyllobacteriaceae</taxon>
        <taxon>Nitratireductor</taxon>
    </lineage>
</organism>
<dbReference type="PANTHER" id="PTHR21248">
    <property type="entry name" value="CARDIOLIPIN SYNTHASE"/>
    <property type="match status" value="1"/>
</dbReference>
<dbReference type="InterPro" id="IPR025202">
    <property type="entry name" value="PLD-like_dom"/>
</dbReference>
<dbReference type="AlphaFoldDB" id="A0A916S051"/>
<sequence length="514" mass="57625">MIIVFVVMALLVIAGFLILYSYGRFAARARGPNSNALPVEEDHTILDRAIGTLTSFHEGESGLALLSQNMQALAYRALAARSAGRSLDLMYYYWNDDLTGKLLFHEVLAAADRGVRVRILLDDMNTLGRDPIYRAIDQHSNIELRLFNPARSRGDVLRRGIELLLRAFSATRRMHNKAWIADGRLAIVGGRNIGDEYFDASQEANFRDMDLLMVGPAVQQTEQIFDTYWNSAAALPVRRLLKRTRRLARVRKRLAKFLARKANSPYLQKLREIHDPSAMLAGGPEFHWCTDVEVVADPPGKVVGRGNAEWLQQEIFPMMMAAEASLHIISPYFIPGHEGVDQLASLAKSGVDVKVSTNSLAATDVVAVHGCYSRYRMKLLSEGVKLYELRPQIRWGDHPSLFGSSNASLHTKAYVVDGLCGFIGSFNFDPRSMSLNTEMGVLFRHAPLAREVDQVFARQITSSESYRVTLEGNAIVWHDGEGSSVRTWRQEPEAKWLRRLSALVIGWLPIESQL</sequence>
<name>A0A916S051_9HYPH</name>
<dbReference type="PANTHER" id="PTHR21248:SF12">
    <property type="entry name" value="CARDIOLIPIN SYNTHASE C"/>
    <property type="match status" value="1"/>
</dbReference>
<evidence type="ECO:0000313" key="8">
    <source>
        <dbReference type="Proteomes" id="UP000636264"/>
    </source>
</evidence>
<dbReference type="InterPro" id="IPR001736">
    <property type="entry name" value="PLipase_D/transphosphatidylase"/>
</dbReference>
<accession>A0A916S051</accession>
<evidence type="ECO:0000313" key="7">
    <source>
        <dbReference type="EMBL" id="GGA75435.1"/>
    </source>
</evidence>
<dbReference type="SUPFAM" id="SSF56024">
    <property type="entry name" value="Phospholipase D/nuclease"/>
    <property type="match status" value="2"/>
</dbReference>
<keyword evidence="4" id="KW-0964">Secreted</keyword>
<comment type="caution">
    <text evidence="7">The sequence shown here is derived from an EMBL/GenBank/DDBJ whole genome shotgun (WGS) entry which is preliminary data.</text>
</comment>
<dbReference type="SMART" id="SM00155">
    <property type="entry name" value="PLDc"/>
    <property type="match status" value="2"/>
</dbReference>
<dbReference type="GO" id="GO:0005576">
    <property type="term" value="C:extracellular region"/>
    <property type="evidence" value="ECO:0007669"/>
    <property type="project" value="UniProtKB-SubCell"/>
</dbReference>
<dbReference type="GO" id="GO:0032049">
    <property type="term" value="P:cardiolipin biosynthetic process"/>
    <property type="evidence" value="ECO:0007669"/>
    <property type="project" value="UniProtKB-ARBA"/>
</dbReference>
<keyword evidence="8" id="KW-1185">Reference proteome</keyword>